<proteinExistence type="predicted"/>
<name>A0AAW1ZX62_CULAL</name>
<evidence type="ECO:0000313" key="2">
    <source>
        <dbReference type="EMBL" id="KAK9965927.1"/>
    </source>
</evidence>
<dbReference type="SUPFAM" id="SSF48726">
    <property type="entry name" value="Immunoglobulin"/>
    <property type="match status" value="1"/>
</dbReference>
<dbReference type="Proteomes" id="UP001479290">
    <property type="component" value="Unassembled WGS sequence"/>
</dbReference>
<evidence type="ECO:0000259" key="1">
    <source>
        <dbReference type="PROSITE" id="PS50835"/>
    </source>
</evidence>
<dbReference type="PROSITE" id="PS50835">
    <property type="entry name" value="IG_LIKE"/>
    <property type="match status" value="1"/>
</dbReference>
<reference evidence="2 3" key="1">
    <citation type="submission" date="2024-05" db="EMBL/GenBank/DDBJ databases">
        <title>A high-quality chromosomal-level genome assembly of Topmouth culter (Culter alburnus).</title>
        <authorList>
            <person name="Zhao H."/>
        </authorList>
    </citation>
    <scope>NUCLEOTIDE SEQUENCE [LARGE SCALE GENOMIC DNA]</scope>
    <source>
        <strain evidence="2">CATC2023</strain>
        <tissue evidence="2">Muscle</tissue>
    </source>
</reference>
<feature type="domain" description="Ig-like" evidence="1">
    <location>
        <begin position="57"/>
        <end position="81"/>
    </location>
</feature>
<accession>A0AAW1ZX62</accession>
<protein>
    <recommendedName>
        <fullName evidence="1">Ig-like domain-containing protein</fullName>
    </recommendedName>
</protein>
<dbReference type="InterPro" id="IPR007110">
    <property type="entry name" value="Ig-like_dom"/>
</dbReference>
<dbReference type="AlphaFoldDB" id="A0AAW1ZX62"/>
<comment type="caution">
    <text evidence="2">The sequence shown here is derived from an EMBL/GenBank/DDBJ whole genome shotgun (WGS) entry which is preliminary data.</text>
</comment>
<gene>
    <name evidence="2" type="ORF">ABG768_004989</name>
</gene>
<dbReference type="EMBL" id="JAWDJR010000012">
    <property type="protein sequence ID" value="KAK9965927.1"/>
    <property type="molecule type" value="Genomic_DNA"/>
</dbReference>
<sequence length="81" mass="8805">MNSDGEDIQTRDLFLAIKTMNTVNAVLFILVWTFTAVCQADDDVCSISCEEVTGAVGKEVTLTCSVSQKPQKSRSWTRGGS</sequence>
<keyword evidence="3" id="KW-1185">Reference proteome</keyword>
<dbReference type="InterPro" id="IPR036179">
    <property type="entry name" value="Ig-like_dom_sf"/>
</dbReference>
<organism evidence="2 3">
    <name type="scientific">Culter alburnus</name>
    <name type="common">Topmouth culter</name>
    <dbReference type="NCBI Taxonomy" id="194366"/>
    <lineage>
        <taxon>Eukaryota</taxon>
        <taxon>Metazoa</taxon>
        <taxon>Chordata</taxon>
        <taxon>Craniata</taxon>
        <taxon>Vertebrata</taxon>
        <taxon>Euteleostomi</taxon>
        <taxon>Actinopterygii</taxon>
        <taxon>Neopterygii</taxon>
        <taxon>Teleostei</taxon>
        <taxon>Ostariophysi</taxon>
        <taxon>Cypriniformes</taxon>
        <taxon>Xenocyprididae</taxon>
        <taxon>Xenocypridinae</taxon>
        <taxon>Culter</taxon>
    </lineage>
</organism>
<evidence type="ECO:0000313" key="3">
    <source>
        <dbReference type="Proteomes" id="UP001479290"/>
    </source>
</evidence>